<feature type="region of interest" description="Disordered" evidence="1">
    <location>
        <begin position="1"/>
        <end position="21"/>
    </location>
</feature>
<feature type="compositionally biased region" description="Low complexity" evidence="1">
    <location>
        <begin position="111"/>
        <end position="120"/>
    </location>
</feature>
<feature type="compositionally biased region" description="Low complexity" evidence="1">
    <location>
        <begin position="128"/>
        <end position="147"/>
    </location>
</feature>
<dbReference type="Proteomes" id="UP000191612">
    <property type="component" value="Unassembled WGS sequence"/>
</dbReference>
<organism evidence="2 3">
    <name type="scientific">Penicillium solitum</name>
    <dbReference type="NCBI Taxonomy" id="60172"/>
    <lineage>
        <taxon>Eukaryota</taxon>
        <taxon>Fungi</taxon>
        <taxon>Dikarya</taxon>
        <taxon>Ascomycota</taxon>
        <taxon>Pezizomycotina</taxon>
        <taxon>Eurotiomycetes</taxon>
        <taxon>Eurotiomycetidae</taxon>
        <taxon>Eurotiales</taxon>
        <taxon>Aspergillaceae</taxon>
        <taxon>Penicillium</taxon>
    </lineage>
</organism>
<feature type="compositionally biased region" description="Basic residues" evidence="1">
    <location>
        <begin position="61"/>
        <end position="74"/>
    </location>
</feature>
<protein>
    <submittedName>
        <fullName evidence="2">Uncharacterized protein</fullName>
    </submittedName>
</protein>
<evidence type="ECO:0000313" key="3">
    <source>
        <dbReference type="Proteomes" id="UP000191612"/>
    </source>
</evidence>
<reference evidence="3" key="1">
    <citation type="journal article" date="2017" name="Nat. Microbiol.">
        <title>Global analysis of biosynthetic gene clusters reveals vast potential of secondary metabolite production in Penicillium species.</title>
        <authorList>
            <person name="Nielsen J.C."/>
            <person name="Grijseels S."/>
            <person name="Prigent S."/>
            <person name="Ji B."/>
            <person name="Dainat J."/>
            <person name="Nielsen K.F."/>
            <person name="Frisvad J.C."/>
            <person name="Workman M."/>
            <person name="Nielsen J."/>
        </authorList>
    </citation>
    <scope>NUCLEOTIDE SEQUENCE [LARGE SCALE GENOMIC DNA]</scope>
    <source>
        <strain evidence="3">IBT 29525</strain>
    </source>
</reference>
<feature type="compositionally biased region" description="Low complexity" evidence="1">
    <location>
        <begin position="155"/>
        <end position="197"/>
    </location>
</feature>
<feature type="region of interest" description="Disordered" evidence="1">
    <location>
        <begin position="46"/>
        <end position="222"/>
    </location>
</feature>
<sequence length="222" mass="23321">MEGPPSPGGTPKESSETKASGAIYETTALTHLPLFRVSQTLRFYRRLTPKGNYSPPLWGKPPKKRKRNPSFRKMLRNEGVDVEVRPAGLPPKRKRNQKRPSKKRAKKRKMAAAAAAATAANEANEPHVSVGSSAPVAGSSGVDSPVVAPSPSPSPSLSLTPDVSLGVSSSPAEASSPVATPSPLNAPAEPSQPAPEETGAENVVWDPVDPLGLFDELEGPLD</sequence>
<dbReference type="EMBL" id="MDYO01000003">
    <property type="protein sequence ID" value="OQE01948.1"/>
    <property type="molecule type" value="Genomic_DNA"/>
</dbReference>
<feature type="compositionally biased region" description="Basic residues" evidence="1">
    <location>
        <begin position="91"/>
        <end position="110"/>
    </location>
</feature>
<gene>
    <name evidence="2" type="ORF">PENSOL_c003G10812</name>
</gene>
<evidence type="ECO:0000256" key="1">
    <source>
        <dbReference type="SAM" id="MobiDB-lite"/>
    </source>
</evidence>
<feature type="compositionally biased region" description="Basic and acidic residues" evidence="1">
    <location>
        <begin position="75"/>
        <end position="84"/>
    </location>
</feature>
<proteinExistence type="predicted"/>
<comment type="caution">
    <text evidence="2">The sequence shown here is derived from an EMBL/GenBank/DDBJ whole genome shotgun (WGS) entry which is preliminary data.</text>
</comment>
<dbReference type="AlphaFoldDB" id="A0A1V6RK93"/>
<keyword evidence="3" id="KW-1185">Reference proteome</keyword>
<evidence type="ECO:0000313" key="2">
    <source>
        <dbReference type="EMBL" id="OQE01948.1"/>
    </source>
</evidence>
<name>A0A1V6RK93_9EURO</name>
<accession>A0A1V6RK93</accession>